<reference evidence="8 9" key="1">
    <citation type="submission" date="2023-04" db="EMBL/GenBank/DDBJ databases">
        <title>Genome of Basidiobolus ranarum AG-B5.</title>
        <authorList>
            <person name="Stajich J.E."/>
            <person name="Carter-House D."/>
            <person name="Gryganskyi A."/>
        </authorList>
    </citation>
    <scope>NUCLEOTIDE SEQUENCE [LARGE SCALE GENOMIC DNA]</scope>
    <source>
        <strain evidence="8 9">AG-B5</strain>
    </source>
</reference>
<dbReference type="PANTHER" id="PTHR23065:SF7">
    <property type="entry name" value="NOSTRIN, ISOFORM H"/>
    <property type="match status" value="1"/>
</dbReference>
<keyword evidence="3" id="KW-0597">Phosphoprotein</keyword>
<dbReference type="EMBL" id="JASJQH010000590">
    <property type="protein sequence ID" value="KAK9763633.1"/>
    <property type="molecule type" value="Genomic_DNA"/>
</dbReference>
<keyword evidence="4" id="KW-0206">Cytoskeleton</keyword>
<evidence type="ECO:0000256" key="4">
    <source>
        <dbReference type="ARBA" id="ARBA00023212"/>
    </source>
</evidence>
<gene>
    <name evidence="8" type="ORF">K7432_009502</name>
</gene>
<dbReference type="InterPro" id="IPR027267">
    <property type="entry name" value="AH/BAR_dom_sf"/>
</dbReference>
<keyword evidence="2" id="KW-0963">Cytoplasm</keyword>
<accession>A0ABR2WQ33</accession>
<feature type="domain" description="F-BAR" evidence="7">
    <location>
        <begin position="2"/>
        <end position="256"/>
    </location>
</feature>
<proteinExistence type="predicted"/>
<keyword evidence="9" id="KW-1185">Reference proteome</keyword>
<evidence type="ECO:0000256" key="5">
    <source>
        <dbReference type="PROSITE-ProRule" id="PRU01077"/>
    </source>
</evidence>
<dbReference type="PANTHER" id="PTHR23065">
    <property type="entry name" value="PROLINE-SERINE-THREONINE PHOSPHATASE INTERACTING PROTEIN 1"/>
    <property type="match status" value="1"/>
</dbReference>
<name>A0ABR2WQ33_9FUNG</name>
<dbReference type="InterPro" id="IPR001060">
    <property type="entry name" value="FCH_dom"/>
</dbReference>
<feature type="coiled-coil region" evidence="6">
    <location>
        <begin position="199"/>
        <end position="233"/>
    </location>
</feature>
<evidence type="ECO:0000313" key="8">
    <source>
        <dbReference type="EMBL" id="KAK9763633.1"/>
    </source>
</evidence>
<dbReference type="PROSITE" id="PS51741">
    <property type="entry name" value="F_BAR"/>
    <property type="match status" value="1"/>
</dbReference>
<dbReference type="SUPFAM" id="SSF103657">
    <property type="entry name" value="BAR/IMD domain-like"/>
    <property type="match status" value="1"/>
</dbReference>
<evidence type="ECO:0000259" key="7">
    <source>
        <dbReference type="PROSITE" id="PS51741"/>
    </source>
</evidence>
<dbReference type="Proteomes" id="UP001479436">
    <property type="component" value="Unassembled WGS sequence"/>
</dbReference>
<dbReference type="Gene3D" id="1.20.1270.60">
    <property type="entry name" value="Arfaptin homology (AH) domain/BAR domain"/>
    <property type="match status" value="1"/>
</dbReference>
<keyword evidence="5 6" id="KW-0175">Coiled coil</keyword>
<dbReference type="Pfam" id="PF00611">
    <property type="entry name" value="FCH"/>
    <property type="match status" value="1"/>
</dbReference>
<protein>
    <recommendedName>
        <fullName evidence="7">F-BAR domain-containing protein</fullName>
    </recommendedName>
</protein>
<evidence type="ECO:0000256" key="3">
    <source>
        <dbReference type="ARBA" id="ARBA00022553"/>
    </source>
</evidence>
<sequence>MSDFSDTLQRDESVEYGCRAIKEIAERNQSEFASVITFFKLRMQLEEVYYKGLERLTKRQDITGHGDITTCSHAFSEIVGSSEKLAKHHRNFMNTLERLIIEPLAQAKEYQQTRLNILKIRVKGVTKEYSDLRAQLFPKLKRNYINKCKEYYERSMEDEEDAIDFTRTFNNNKTTKFLQRQTKARKDMESADEDYRRGVQSLERVRQRHIEVMKMANEECRRLENQRVDVIKSGLNIFQQSEYALCEKAKMVGNRN</sequence>
<organism evidence="8 9">
    <name type="scientific">Basidiobolus ranarum</name>
    <dbReference type="NCBI Taxonomy" id="34480"/>
    <lineage>
        <taxon>Eukaryota</taxon>
        <taxon>Fungi</taxon>
        <taxon>Fungi incertae sedis</taxon>
        <taxon>Zoopagomycota</taxon>
        <taxon>Entomophthoromycotina</taxon>
        <taxon>Basidiobolomycetes</taxon>
        <taxon>Basidiobolales</taxon>
        <taxon>Basidiobolaceae</taxon>
        <taxon>Basidiobolus</taxon>
    </lineage>
</organism>
<comment type="caution">
    <text evidence="8">The sequence shown here is derived from an EMBL/GenBank/DDBJ whole genome shotgun (WGS) entry which is preliminary data.</text>
</comment>
<comment type="subcellular location">
    <subcellularLocation>
        <location evidence="1">Cytoplasm</location>
        <location evidence="1">Cytoskeleton</location>
    </subcellularLocation>
</comment>
<dbReference type="InterPro" id="IPR031160">
    <property type="entry name" value="F_BAR_dom"/>
</dbReference>
<evidence type="ECO:0000256" key="2">
    <source>
        <dbReference type="ARBA" id="ARBA00022490"/>
    </source>
</evidence>
<evidence type="ECO:0000256" key="6">
    <source>
        <dbReference type="SAM" id="Coils"/>
    </source>
</evidence>
<evidence type="ECO:0000313" key="9">
    <source>
        <dbReference type="Proteomes" id="UP001479436"/>
    </source>
</evidence>
<evidence type="ECO:0000256" key="1">
    <source>
        <dbReference type="ARBA" id="ARBA00004245"/>
    </source>
</evidence>